<dbReference type="GO" id="GO:0016020">
    <property type="term" value="C:membrane"/>
    <property type="evidence" value="ECO:0007669"/>
    <property type="project" value="UniProtKB-SubCell"/>
</dbReference>
<keyword evidence="2 5" id="KW-0812">Transmembrane</keyword>
<reference evidence="7" key="1">
    <citation type="submission" date="2017-06" db="EMBL/GenBank/DDBJ databases">
        <title>Capnocytophaga spp. assemblies.</title>
        <authorList>
            <person name="Gulvik C.A."/>
        </authorList>
    </citation>
    <scope>NUCLEOTIDE SEQUENCE [LARGE SCALE GENOMIC DNA]</scope>
    <source>
        <strain evidence="7">H1496</strain>
    </source>
</reference>
<dbReference type="KEGG" id="cgh:CGC50_10705"/>
<dbReference type="InterPro" id="IPR003825">
    <property type="entry name" value="Colicin-V_CvpA"/>
</dbReference>
<evidence type="ECO:0000256" key="1">
    <source>
        <dbReference type="ARBA" id="ARBA00004141"/>
    </source>
</evidence>
<comment type="subcellular location">
    <subcellularLocation>
        <location evidence="1">Membrane</location>
        <topology evidence="1">Multi-pass membrane protein</topology>
    </subcellularLocation>
</comment>
<dbReference type="GO" id="GO:0009403">
    <property type="term" value="P:toxin biosynthetic process"/>
    <property type="evidence" value="ECO:0007669"/>
    <property type="project" value="InterPro"/>
</dbReference>
<name>A0A250FUE3_9FLAO</name>
<accession>A0A250FUE3</accession>
<proteinExistence type="predicted"/>
<evidence type="ECO:0000256" key="2">
    <source>
        <dbReference type="ARBA" id="ARBA00022692"/>
    </source>
</evidence>
<dbReference type="AlphaFoldDB" id="A0A250FUE3"/>
<dbReference type="EMBL" id="CP022386">
    <property type="protein sequence ID" value="ATA87577.1"/>
    <property type="molecule type" value="Genomic_DNA"/>
</dbReference>
<dbReference type="PANTHER" id="PTHR37306:SF1">
    <property type="entry name" value="COLICIN V PRODUCTION PROTEIN"/>
    <property type="match status" value="1"/>
</dbReference>
<dbReference type="Pfam" id="PF02674">
    <property type="entry name" value="Colicin_V"/>
    <property type="match status" value="1"/>
</dbReference>
<dbReference type="GeneID" id="84809021"/>
<gene>
    <name evidence="6" type="ORF">CGC50_10705</name>
</gene>
<evidence type="ECO:0000256" key="3">
    <source>
        <dbReference type="ARBA" id="ARBA00022989"/>
    </source>
</evidence>
<keyword evidence="3 5" id="KW-1133">Transmembrane helix</keyword>
<dbReference type="RefSeq" id="WP_095910810.1">
    <property type="nucleotide sequence ID" value="NZ_CAUPXI010000012.1"/>
</dbReference>
<feature type="transmembrane region" description="Helical" evidence="5">
    <location>
        <begin position="65"/>
        <end position="86"/>
    </location>
</feature>
<keyword evidence="4 5" id="KW-0472">Membrane</keyword>
<protein>
    <submittedName>
        <fullName evidence="6">Colicin V production CvpA</fullName>
    </submittedName>
</protein>
<evidence type="ECO:0000256" key="5">
    <source>
        <dbReference type="SAM" id="Phobius"/>
    </source>
</evidence>
<organism evidence="6 7">
    <name type="scientific">Capnocytophaga gingivalis</name>
    <dbReference type="NCBI Taxonomy" id="1017"/>
    <lineage>
        <taxon>Bacteria</taxon>
        <taxon>Pseudomonadati</taxon>
        <taxon>Bacteroidota</taxon>
        <taxon>Flavobacteriia</taxon>
        <taxon>Flavobacteriales</taxon>
        <taxon>Flavobacteriaceae</taxon>
        <taxon>Capnocytophaga</taxon>
    </lineage>
</organism>
<dbReference type="OrthoDB" id="9799585at2"/>
<evidence type="ECO:0000313" key="6">
    <source>
        <dbReference type="EMBL" id="ATA87577.1"/>
    </source>
</evidence>
<dbReference type="PANTHER" id="PTHR37306">
    <property type="entry name" value="COLICIN V PRODUCTION PROTEIN"/>
    <property type="match status" value="1"/>
</dbReference>
<sequence>MSNIDIVLGLFLGFGIVQGFLKGFIWGVTSLIAVFVALWGAIHFSAMVAPFISDIFSFSAKTEQVLAFIITFLIVLVLVGLAGKLLTKILESVSLGFLNRIAGAVFGMLKWSLIVGTALMYLNEGAMELIPKKTTEESLFYNPIMKTNTWIRTYIFQYKDSFSTESFLPKSPSES</sequence>
<feature type="transmembrane region" description="Helical" evidence="5">
    <location>
        <begin position="101"/>
        <end position="122"/>
    </location>
</feature>
<dbReference type="Proteomes" id="UP000217250">
    <property type="component" value="Chromosome"/>
</dbReference>
<evidence type="ECO:0000256" key="4">
    <source>
        <dbReference type="ARBA" id="ARBA00023136"/>
    </source>
</evidence>
<feature type="transmembrane region" description="Helical" evidence="5">
    <location>
        <begin position="31"/>
        <end position="53"/>
    </location>
</feature>
<evidence type="ECO:0000313" key="7">
    <source>
        <dbReference type="Proteomes" id="UP000217250"/>
    </source>
</evidence>
<feature type="transmembrane region" description="Helical" evidence="5">
    <location>
        <begin position="7"/>
        <end position="25"/>
    </location>
</feature>